<feature type="compositionally biased region" description="Low complexity" evidence="1">
    <location>
        <begin position="18"/>
        <end position="27"/>
    </location>
</feature>
<evidence type="ECO:0000256" key="1">
    <source>
        <dbReference type="SAM" id="MobiDB-lite"/>
    </source>
</evidence>
<evidence type="ECO:0000313" key="2">
    <source>
        <dbReference type="EMBL" id="KAG5459313.1"/>
    </source>
</evidence>
<dbReference type="AlphaFoldDB" id="A0A8H7ZTH6"/>
<gene>
    <name evidence="2" type="ORF">BJ554DRAFT_296</name>
</gene>
<comment type="caution">
    <text evidence="2">The sequence shown here is derived from an EMBL/GenBank/DDBJ whole genome shotgun (WGS) entry which is preliminary data.</text>
</comment>
<dbReference type="Proteomes" id="UP000673691">
    <property type="component" value="Unassembled WGS sequence"/>
</dbReference>
<proteinExistence type="predicted"/>
<protein>
    <submittedName>
        <fullName evidence="2">Uncharacterized protein</fullName>
    </submittedName>
</protein>
<accession>A0A8H7ZTH6</accession>
<feature type="compositionally biased region" description="Low complexity" evidence="1">
    <location>
        <begin position="1"/>
        <end position="11"/>
    </location>
</feature>
<feature type="region of interest" description="Disordered" evidence="1">
    <location>
        <begin position="86"/>
        <end position="108"/>
    </location>
</feature>
<keyword evidence="3" id="KW-1185">Reference proteome</keyword>
<reference evidence="2 3" key="1">
    <citation type="journal article" name="Sci. Rep.">
        <title>Genome-scale phylogenetic analyses confirm Olpidium as the closest living zoosporic fungus to the non-flagellated, terrestrial fungi.</title>
        <authorList>
            <person name="Chang Y."/>
            <person name="Rochon D."/>
            <person name="Sekimoto S."/>
            <person name="Wang Y."/>
            <person name="Chovatia M."/>
            <person name="Sandor L."/>
            <person name="Salamov A."/>
            <person name="Grigoriev I.V."/>
            <person name="Stajich J.E."/>
            <person name="Spatafora J.W."/>
        </authorList>
    </citation>
    <scope>NUCLEOTIDE SEQUENCE [LARGE SCALE GENOMIC DNA]</scope>
    <source>
        <strain evidence="2">S191</strain>
    </source>
</reference>
<sequence length="108" mass="11150">MAAAQAGAAAAPHDRAGLARAAAGALGQPPPPQLDHSQQQRFRSPAINTAALADAARKDLCAVLDSVRASSAEPRLESCLAFAGRRKNRPNGGMFRPALQSPRASGLR</sequence>
<name>A0A8H7ZTH6_9FUNG</name>
<dbReference type="EMBL" id="JAEFCI010007052">
    <property type="protein sequence ID" value="KAG5459313.1"/>
    <property type="molecule type" value="Genomic_DNA"/>
</dbReference>
<feature type="region of interest" description="Disordered" evidence="1">
    <location>
        <begin position="1"/>
        <end position="44"/>
    </location>
</feature>
<organism evidence="2 3">
    <name type="scientific">Olpidium bornovanus</name>
    <dbReference type="NCBI Taxonomy" id="278681"/>
    <lineage>
        <taxon>Eukaryota</taxon>
        <taxon>Fungi</taxon>
        <taxon>Fungi incertae sedis</taxon>
        <taxon>Olpidiomycota</taxon>
        <taxon>Olpidiomycotina</taxon>
        <taxon>Olpidiomycetes</taxon>
        <taxon>Olpidiales</taxon>
        <taxon>Olpidiaceae</taxon>
        <taxon>Olpidium</taxon>
    </lineage>
</organism>
<evidence type="ECO:0000313" key="3">
    <source>
        <dbReference type="Proteomes" id="UP000673691"/>
    </source>
</evidence>